<dbReference type="PANTHER" id="PTHR12890">
    <property type="entry name" value="DREV PROTEIN"/>
    <property type="match status" value="1"/>
</dbReference>
<gene>
    <name evidence="2" type="ORF">O3M35_011448</name>
</gene>
<organism evidence="2 3">
    <name type="scientific">Rhynocoris fuscipes</name>
    <dbReference type="NCBI Taxonomy" id="488301"/>
    <lineage>
        <taxon>Eukaryota</taxon>
        <taxon>Metazoa</taxon>
        <taxon>Ecdysozoa</taxon>
        <taxon>Arthropoda</taxon>
        <taxon>Hexapoda</taxon>
        <taxon>Insecta</taxon>
        <taxon>Pterygota</taxon>
        <taxon>Neoptera</taxon>
        <taxon>Paraneoptera</taxon>
        <taxon>Hemiptera</taxon>
        <taxon>Heteroptera</taxon>
        <taxon>Panheteroptera</taxon>
        <taxon>Cimicomorpha</taxon>
        <taxon>Reduviidae</taxon>
        <taxon>Harpactorinae</taxon>
        <taxon>Harpactorini</taxon>
        <taxon>Rhynocoris</taxon>
    </lineage>
</organism>
<proteinExistence type="predicted"/>
<dbReference type="InterPro" id="IPR029063">
    <property type="entry name" value="SAM-dependent_MTases_sf"/>
</dbReference>
<evidence type="ECO:0000313" key="2">
    <source>
        <dbReference type="EMBL" id="KAK9502738.1"/>
    </source>
</evidence>
<accession>A0AAW1CV69</accession>
<protein>
    <submittedName>
        <fullName evidence="2">Uncharacterized protein</fullName>
    </submittedName>
</protein>
<evidence type="ECO:0000313" key="3">
    <source>
        <dbReference type="Proteomes" id="UP001461498"/>
    </source>
</evidence>
<dbReference type="PANTHER" id="PTHR12890:SF0">
    <property type="entry name" value="PROTEIN-L-HISTIDINE N-PROS-METHYLTRANSFERASE"/>
    <property type="match status" value="1"/>
</dbReference>
<dbReference type="Proteomes" id="UP001461498">
    <property type="component" value="Unassembled WGS sequence"/>
</dbReference>
<keyword evidence="3" id="KW-1185">Reference proteome</keyword>
<comment type="caution">
    <text evidence="2">The sequence shown here is derived from an EMBL/GenBank/DDBJ whole genome shotgun (WGS) entry which is preliminary data.</text>
</comment>
<name>A0AAW1CV69_9HEMI</name>
<reference evidence="2 3" key="1">
    <citation type="submission" date="2022-12" db="EMBL/GenBank/DDBJ databases">
        <title>Chromosome-level genome assembly of true bugs.</title>
        <authorList>
            <person name="Ma L."/>
            <person name="Li H."/>
        </authorList>
    </citation>
    <scope>NUCLEOTIDE SEQUENCE [LARGE SCALE GENOMIC DNA]</scope>
    <source>
        <strain evidence="2">Lab_2022b</strain>
    </source>
</reference>
<evidence type="ECO:0000256" key="1">
    <source>
        <dbReference type="SAM" id="MobiDB-lite"/>
    </source>
</evidence>
<sequence length="125" mass="14274">MLVFSTSQFSQLTGRHQGEEGELADLGAGDGTTTKTMSAFFTKVTVTELSKPMRSLLERAGFRLVDIFILSKSLYSISISFILIQRTLFLIVNHVQMIVIRHKNFFISSLRSRRKVFFRSGKLFF</sequence>
<dbReference type="SUPFAM" id="SSF53335">
    <property type="entry name" value="S-adenosyl-L-methionine-dependent methyltransferases"/>
    <property type="match status" value="1"/>
</dbReference>
<dbReference type="Pfam" id="PF05219">
    <property type="entry name" value="DREV"/>
    <property type="match status" value="1"/>
</dbReference>
<dbReference type="InterPro" id="IPR007884">
    <property type="entry name" value="METL9"/>
</dbReference>
<feature type="compositionally biased region" description="Polar residues" evidence="1">
    <location>
        <begin position="1"/>
        <end position="14"/>
    </location>
</feature>
<dbReference type="AlphaFoldDB" id="A0AAW1CV69"/>
<dbReference type="EMBL" id="JAPXFL010000008">
    <property type="protein sequence ID" value="KAK9502738.1"/>
    <property type="molecule type" value="Genomic_DNA"/>
</dbReference>
<dbReference type="GO" id="GO:0106370">
    <property type="term" value="F:protein-L-histidine N-pros-methyltransferase activity"/>
    <property type="evidence" value="ECO:0007669"/>
    <property type="project" value="InterPro"/>
</dbReference>
<feature type="region of interest" description="Disordered" evidence="1">
    <location>
        <begin position="1"/>
        <end position="26"/>
    </location>
</feature>